<protein>
    <recommendedName>
        <fullName evidence="4">Protein SCAI</fullName>
    </recommendedName>
</protein>
<organism evidence="2 3">
    <name type="scientific">Leptidea sinapis</name>
    <dbReference type="NCBI Taxonomy" id="189913"/>
    <lineage>
        <taxon>Eukaryota</taxon>
        <taxon>Metazoa</taxon>
        <taxon>Ecdysozoa</taxon>
        <taxon>Arthropoda</taxon>
        <taxon>Hexapoda</taxon>
        <taxon>Insecta</taxon>
        <taxon>Pterygota</taxon>
        <taxon>Neoptera</taxon>
        <taxon>Endopterygota</taxon>
        <taxon>Lepidoptera</taxon>
        <taxon>Glossata</taxon>
        <taxon>Ditrysia</taxon>
        <taxon>Papilionoidea</taxon>
        <taxon>Pieridae</taxon>
        <taxon>Dismorphiinae</taxon>
        <taxon>Leptidea</taxon>
    </lineage>
</organism>
<dbReference type="EMBL" id="FZQP02000002">
    <property type="protein sequence ID" value="VVC86287.1"/>
    <property type="molecule type" value="Genomic_DNA"/>
</dbReference>
<feature type="compositionally biased region" description="Basic and acidic residues" evidence="1">
    <location>
        <begin position="313"/>
        <end position="326"/>
    </location>
</feature>
<dbReference type="GO" id="GO:0003714">
    <property type="term" value="F:transcription corepressor activity"/>
    <property type="evidence" value="ECO:0007669"/>
    <property type="project" value="InterPro"/>
</dbReference>
<evidence type="ECO:0008006" key="4">
    <source>
        <dbReference type="Google" id="ProtNLM"/>
    </source>
</evidence>
<evidence type="ECO:0000313" key="2">
    <source>
        <dbReference type="EMBL" id="VVC86287.1"/>
    </source>
</evidence>
<evidence type="ECO:0000313" key="3">
    <source>
        <dbReference type="Proteomes" id="UP000324832"/>
    </source>
</evidence>
<proteinExistence type="predicted"/>
<accession>A0A5E4PMT2</accession>
<gene>
    <name evidence="2" type="ORF">LSINAPIS_LOCUS136</name>
</gene>
<feature type="compositionally biased region" description="Polar residues" evidence="1">
    <location>
        <begin position="292"/>
        <end position="302"/>
    </location>
</feature>
<keyword evidence="3" id="KW-1185">Reference proteome</keyword>
<dbReference type="InterPro" id="IPR022709">
    <property type="entry name" value="SCAI"/>
</dbReference>
<name>A0A5E4PMT2_9NEOP</name>
<evidence type="ECO:0000256" key="1">
    <source>
        <dbReference type="SAM" id="MobiDB-lite"/>
    </source>
</evidence>
<dbReference type="GO" id="GO:0006351">
    <property type="term" value="P:DNA-templated transcription"/>
    <property type="evidence" value="ECO:0007669"/>
    <property type="project" value="InterPro"/>
</dbReference>
<dbReference type="Pfam" id="PF12070">
    <property type="entry name" value="SCAI"/>
    <property type="match status" value="2"/>
</dbReference>
<dbReference type="PANTHER" id="PTHR21243">
    <property type="entry name" value="PROTEIN SCAI"/>
    <property type="match status" value="1"/>
</dbReference>
<dbReference type="AlphaFoldDB" id="A0A5E4PMT2"/>
<reference evidence="2 3" key="1">
    <citation type="submission" date="2017-07" db="EMBL/GenBank/DDBJ databases">
        <authorList>
            <person name="Talla V."/>
            <person name="Backstrom N."/>
        </authorList>
    </citation>
    <scope>NUCLEOTIDE SEQUENCE [LARGE SCALE GENOMIC DNA]</scope>
</reference>
<dbReference type="Proteomes" id="UP000324832">
    <property type="component" value="Unassembled WGS sequence"/>
</dbReference>
<feature type="region of interest" description="Disordered" evidence="1">
    <location>
        <begin position="292"/>
        <end position="334"/>
    </location>
</feature>
<sequence>MNPTDETDRKIIIEFCHLLEKSKVLFNGLRELPQYGYKQWQSYFGRTFDVYTKLWKFQQQHRYLLDRKYGLKRWQIGEIASKIGQLYYHFYLRTSETAYLREAFSFYQAIRGRRYYTHALIEDRCELVVKKLRYYARFIVVALLMNRLKVVDDLVRELDNHIVEYGSIYNADDQIEWNVVVDEVKGFLDVEPAVQIIYSELPAIDLKNRINPYETPYIERNGYMHLSLQDVIIVGSRYAAGDSFRRDNPHKYLLFKPSAQQLLVYLASSCNDLPPNGAIMLYISADGSTANSAKSTDSNSASEGGFITSGKQETTRDSSRDSRESRASQPQTISRGKDHALLYPGDLNPFTRRPLFIIIESNCSHLMQNISHHFNQPLVILLSAQELPSCLNDRNYQGNLLTLFLHNPLMGFCTSCELYSIEEAVYNTCYGFVLDFLFQCAQLILRVRIDTNFFAFLGDDFLKIIILRFIFCECSLRLNRNFRSRNHLVRSVPSLPDELLSHATLVAIVLRIADHLGVKSQFLDVPVQAPGPAPRDQN</sequence>